<evidence type="ECO:0000313" key="3">
    <source>
        <dbReference type="Proteomes" id="UP000485058"/>
    </source>
</evidence>
<evidence type="ECO:0000256" key="1">
    <source>
        <dbReference type="SAM" id="MobiDB-lite"/>
    </source>
</evidence>
<feature type="region of interest" description="Disordered" evidence="1">
    <location>
        <begin position="16"/>
        <end position="58"/>
    </location>
</feature>
<reference evidence="2 3" key="1">
    <citation type="submission" date="2020-02" db="EMBL/GenBank/DDBJ databases">
        <title>Draft genome sequence of Haematococcus lacustris strain NIES-144.</title>
        <authorList>
            <person name="Morimoto D."/>
            <person name="Nakagawa S."/>
            <person name="Yoshida T."/>
            <person name="Sawayama S."/>
        </authorList>
    </citation>
    <scope>NUCLEOTIDE SEQUENCE [LARGE SCALE GENOMIC DNA]</scope>
    <source>
        <strain evidence="2 3">NIES-144</strain>
    </source>
</reference>
<dbReference type="AlphaFoldDB" id="A0A699YNF5"/>
<comment type="caution">
    <text evidence="2">The sequence shown here is derived from an EMBL/GenBank/DDBJ whole genome shotgun (WGS) entry which is preliminary data.</text>
</comment>
<dbReference type="Proteomes" id="UP000485058">
    <property type="component" value="Unassembled WGS sequence"/>
</dbReference>
<sequence>MGMDSGEELALKHYRVGPNVLPSPPPGLSLRRTHASTHTRSLPDGSPDPTPRFLSKKGHWVQSELSTLVAESQAQPLTATPCTLTCHSPSAPASAAGPGAGHALRPVTAVHSYNDVSPVCHADMVQDMDLDSTVHKDGEVARPRSAAPHGALVASQQARAAATIKALRESSGALQGGLELPEPDVRWRYIDRPLDGDLVYKDYYGRYGPHLSDYYGRSYHIAPGQFNKSRVVGDMDYVKVQASLPGIHALRTRPGLVRGLGSL</sequence>
<proteinExistence type="predicted"/>
<name>A0A699YNF5_HAELA</name>
<keyword evidence="3" id="KW-1185">Reference proteome</keyword>
<organism evidence="2 3">
    <name type="scientific">Haematococcus lacustris</name>
    <name type="common">Green alga</name>
    <name type="synonym">Haematococcus pluvialis</name>
    <dbReference type="NCBI Taxonomy" id="44745"/>
    <lineage>
        <taxon>Eukaryota</taxon>
        <taxon>Viridiplantae</taxon>
        <taxon>Chlorophyta</taxon>
        <taxon>core chlorophytes</taxon>
        <taxon>Chlorophyceae</taxon>
        <taxon>CS clade</taxon>
        <taxon>Chlamydomonadales</taxon>
        <taxon>Haematococcaceae</taxon>
        <taxon>Haematococcus</taxon>
    </lineage>
</organism>
<gene>
    <name evidence="2" type="ORF">HaLaN_03410</name>
</gene>
<feature type="non-terminal residue" evidence="2">
    <location>
        <position position="1"/>
    </location>
</feature>
<accession>A0A699YNF5</accession>
<evidence type="ECO:0000313" key="2">
    <source>
        <dbReference type="EMBL" id="GFH08446.1"/>
    </source>
</evidence>
<dbReference type="EMBL" id="BLLF01000162">
    <property type="protein sequence ID" value="GFH08446.1"/>
    <property type="molecule type" value="Genomic_DNA"/>
</dbReference>
<protein>
    <submittedName>
        <fullName evidence="2">Uncharacterized protein</fullName>
    </submittedName>
</protein>